<proteinExistence type="predicted"/>
<feature type="active site" description="Proton acceptor" evidence="1">
    <location>
        <position position="23"/>
    </location>
</feature>
<keyword evidence="2" id="KW-0255">Endonuclease</keyword>
<keyword evidence="2" id="KW-0378">Hydrolase</keyword>
<reference evidence="2" key="1">
    <citation type="submission" date="2020-01" db="EMBL/GenBank/DDBJ databases">
        <title>Patterns of diversity and host range of bacteriophage communities associated with bean-nodulatin bacteria.</title>
        <authorList>
            <person name="Vann Cauwenberghe J."/>
            <person name="Santamaria R.I."/>
            <person name="Bustos P."/>
            <person name="Juarez S."/>
            <person name="Gonzalez V."/>
        </authorList>
    </citation>
    <scope>NUCLEOTIDE SEQUENCE</scope>
</reference>
<dbReference type="Pfam" id="PF03013">
    <property type="entry name" value="Pyr_excise"/>
    <property type="match status" value="1"/>
</dbReference>
<dbReference type="Proteomes" id="UP000605518">
    <property type="component" value="Segment"/>
</dbReference>
<dbReference type="GO" id="GO:0033892">
    <property type="term" value="F:deoxyribonuclease (pyrimidine dimer) activity"/>
    <property type="evidence" value="ECO:0007669"/>
    <property type="project" value="UniProtKB-EC"/>
</dbReference>
<dbReference type="EC" id="3.1.25.1" evidence="2"/>
<name>A0A7S5US88_9CAUD</name>
<evidence type="ECO:0000313" key="3">
    <source>
        <dbReference type="Proteomes" id="UP000605518"/>
    </source>
</evidence>
<evidence type="ECO:0000313" key="2">
    <source>
        <dbReference type="EMBL" id="QIG67968.1"/>
    </source>
</evidence>
<accession>A0A7S5US88</accession>
<keyword evidence="2" id="KW-0540">Nuclease</keyword>
<dbReference type="SUPFAM" id="SSF47077">
    <property type="entry name" value="T4 endonuclease V"/>
    <property type="match status" value="1"/>
</dbReference>
<dbReference type="PIRSF" id="PIRSF001000">
    <property type="entry name" value="PDG_ENDV"/>
    <property type="match status" value="1"/>
</dbReference>
<gene>
    <name evidence="2" type="ORF">EVB55_033</name>
</gene>
<dbReference type="InterPro" id="IPR004260">
    <property type="entry name" value="Pyr-dimer_DNA_glycosylase"/>
</dbReference>
<dbReference type="Gene3D" id="1.10.440.10">
    <property type="entry name" value="T4 endonuclease V"/>
    <property type="match status" value="1"/>
</dbReference>
<keyword evidence="3" id="KW-1185">Reference proteome</keyword>
<organism evidence="2 3">
    <name type="scientific">Rhizobium phage RHph_Y68</name>
    <dbReference type="NCBI Taxonomy" id="2509787"/>
    <lineage>
        <taxon>Viruses</taxon>
        <taxon>Duplodnaviria</taxon>
        <taxon>Heunggongvirae</taxon>
        <taxon>Uroviricota</taxon>
        <taxon>Caudoviricetes</taxon>
        <taxon>Pootjesviridae</taxon>
        <taxon>Staniewskivirinae</taxon>
        <taxon>Trinifflemingvirus</taxon>
        <taxon>Trinifflemingvirus Y68</taxon>
    </lineage>
</organism>
<dbReference type="InterPro" id="IPR024796">
    <property type="entry name" value="T4_endonuc_V"/>
</dbReference>
<evidence type="ECO:0000256" key="1">
    <source>
        <dbReference type="PIRSR" id="PIRSR001000-1"/>
    </source>
</evidence>
<sequence>MTRINLIPPSNLHPKHLQGEYYELPRVLSSVRKAIERGRQPSDYAHLTEYRMGSGHVTFFYTRLDFLQVRFSLLVNELLSRGIKINRYNLVDYVIPKEWYGIWTPSDAEIEISRQRINSRLLTMKDGARWIS</sequence>
<protein>
    <submittedName>
        <fullName evidence="2">Bifunctional endonuclease V/N-glycosylase UV enzyme protein</fullName>
        <ecNumber evidence="2">3.1.25.1</ecNumber>
    </submittedName>
</protein>
<dbReference type="EMBL" id="MN988486">
    <property type="protein sequence ID" value="QIG67968.1"/>
    <property type="molecule type" value="Genomic_DNA"/>
</dbReference>